<dbReference type="Pfam" id="PF10675">
    <property type="entry name" value="DUF2489"/>
    <property type="match status" value="1"/>
</dbReference>
<keyword evidence="4" id="KW-1185">Reference proteome</keyword>
<keyword evidence="1" id="KW-0812">Transmembrane</keyword>
<feature type="domain" description="DUF2489" evidence="2">
    <location>
        <begin position="17"/>
        <end position="149"/>
    </location>
</feature>
<protein>
    <submittedName>
        <fullName evidence="3">DUF2489 domain-containing protein</fullName>
    </submittedName>
</protein>
<dbReference type="RefSeq" id="WP_051527531.1">
    <property type="nucleotide sequence ID" value="NZ_JAUESS010000001.1"/>
</dbReference>
<evidence type="ECO:0000313" key="3">
    <source>
        <dbReference type="EMBL" id="MFB9886905.1"/>
    </source>
</evidence>
<comment type="caution">
    <text evidence="3">The sequence shown here is derived from an EMBL/GenBank/DDBJ whole genome shotgun (WGS) entry which is preliminary data.</text>
</comment>
<accession>A0ABV5ZDI7</accession>
<organism evidence="3 4">
    <name type="scientific">Balneatrix alpica</name>
    <dbReference type="NCBI Taxonomy" id="75684"/>
    <lineage>
        <taxon>Bacteria</taxon>
        <taxon>Pseudomonadati</taxon>
        <taxon>Pseudomonadota</taxon>
        <taxon>Gammaproteobacteria</taxon>
        <taxon>Oceanospirillales</taxon>
        <taxon>Balneatrichaceae</taxon>
        <taxon>Balneatrix</taxon>
    </lineage>
</organism>
<reference evidence="3 4" key="1">
    <citation type="submission" date="2024-09" db="EMBL/GenBank/DDBJ databases">
        <authorList>
            <person name="Sun Q."/>
            <person name="Mori K."/>
        </authorList>
    </citation>
    <scope>NUCLEOTIDE SEQUENCE [LARGE SCALE GENOMIC DNA]</scope>
    <source>
        <strain evidence="3 4">ATCC 51285</strain>
    </source>
</reference>
<evidence type="ECO:0000259" key="2">
    <source>
        <dbReference type="Pfam" id="PF10675"/>
    </source>
</evidence>
<name>A0ABV5ZDI7_9GAMM</name>
<gene>
    <name evidence="3" type="ORF">ACFFLH_10805</name>
</gene>
<sequence length="158" mass="18310">MSTASQWLLIALGSGLIIFLSLMIRRLWQAEQTRKAELAAQEAELAAKAQERRDYIIESIQVISAAMEDNQCELTEGCIRLKGLLDNFRPGLLAQPELQVLEQVWQRTEHIPRKEKFRELKINQRHAFHKEIEQLEQELEAPIRAAVRYLRGINWAGH</sequence>
<dbReference type="Proteomes" id="UP001589628">
    <property type="component" value="Unassembled WGS sequence"/>
</dbReference>
<keyword evidence="1" id="KW-0472">Membrane</keyword>
<evidence type="ECO:0000256" key="1">
    <source>
        <dbReference type="SAM" id="Phobius"/>
    </source>
</evidence>
<proteinExistence type="predicted"/>
<dbReference type="InterPro" id="IPR019617">
    <property type="entry name" value="DUF2489"/>
</dbReference>
<dbReference type="EMBL" id="JBHLZN010000003">
    <property type="protein sequence ID" value="MFB9886905.1"/>
    <property type="molecule type" value="Genomic_DNA"/>
</dbReference>
<keyword evidence="1" id="KW-1133">Transmembrane helix</keyword>
<evidence type="ECO:0000313" key="4">
    <source>
        <dbReference type="Proteomes" id="UP001589628"/>
    </source>
</evidence>
<feature type="transmembrane region" description="Helical" evidence="1">
    <location>
        <begin position="6"/>
        <end position="24"/>
    </location>
</feature>